<reference evidence="8 9" key="1">
    <citation type="submission" date="2016-09" db="EMBL/GenBank/DDBJ databases">
        <title>Draft Genome Sequence of Aeromonas sobria Strain 08005, Isolated from Sick Rana catesbeiana.</title>
        <authorList>
            <person name="Yang Q."/>
        </authorList>
    </citation>
    <scope>NUCLEOTIDE SEQUENCE [LARGE SCALE GENOMIC DNA]</scope>
    <source>
        <strain evidence="8 9">08005</strain>
    </source>
</reference>
<gene>
    <name evidence="8" type="ORF">BJD16_13465</name>
</gene>
<organism evidence="8 9">
    <name type="scientific">Aeromonas sobria</name>
    <dbReference type="NCBI Taxonomy" id="646"/>
    <lineage>
        <taxon>Bacteria</taxon>
        <taxon>Pseudomonadati</taxon>
        <taxon>Pseudomonadota</taxon>
        <taxon>Gammaproteobacteria</taxon>
        <taxon>Aeromonadales</taxon>
        <taxon>Aeromonadaceae</taxon>
        <taxon>Aeromonas</taxon>
    </lineage>
</organism>
<dbReference type="SUPFAM" id="SSF64518">
    <property type="entry name" value="Phase 1 flagellin"/>
    <property type="match status" value="1"/>
</dbReference>
<comment type="caution">
    <text evidence="8">The sequence shown here is derived from an EMBL/GenBank/DDBJ whole genome shotgun (WGS) entry which is preliminary data.</text>
</comment>
<dbReference type="AlphaFoldDB" id="A0A1S2CV82"/>
<evidence type="ECO:0000259" key="6">
    <source>
        <dbReference type="Pfam" id="PF00669"/>
    </source>
</evidence>
<evidence type="ECO:0000313" key="8">
    <source>
        <dbReference type="EMBL" id="OHY92486.1"/>
    </source>
</evidence>
<feature type="domain" description="Flagellin C-terminal" evidence="7">
    <location>
        <begin position="436"/>
        <end position="520"/>
    </location>
</feature>
<dbReference type="Gene3D" id="3.30.70.2120">
    <property type="match status" value="1"/>
</dbReference>
<evidence type="ECO:0000256" key="5">
    <source>
        <dbReference type="SAM" id="Coils"/>
    </source>
</evidence>
<dbReference type="InterPro" id="IPR001029">
    <property type="entry name" value="Flagellin_N"/>
</dbReference>
<evidence type="ECO:0000256" key="1">
    <source>
        <dbReference type="ARBA" id="ARBA00005709"/>
    </source>
</evidence>
<keyword evidence="8" id="KW-0966">Cell projection</keyword>
<dbReference type="Proteomes" id="UP000179934">
    <property type="component" value="Unassembled WGS sequence"/>
</dbReference>
<dbReference type="OrthoDB" id="9796789at2"/>
<dbReference type="PANTHER" id="PTHR42792">
    <property type="entry name" value="FLAGELLIN"/>
    <property type="match status" value="1"/>
</dbReference>
<keyword evidence="3 4" id="KW-0975">Bacterial flagellum</keyword>
<comment type="subcellular location">
    <subcellularLocation>
        <location evidence="4">Secreted</location>
    </subcellularLocation>
    <subcellularLocation>
        <location evidence="4">Bacterial flagellum</location>
    </subcellularLocation>
</comment>
<dbReference type="GO" id="GO:0005576">
    <property type="term" value="C:extracellular region"/>
    <property type="evidence" value="ECO:0007669"/>
    <property type="project" value="UniProtKB-SubCell"/>
</dbReference>
<dbReference type="STRING" id="646.BJD16_13465"/>
<feature type="domain" description="Flagellin N-terminal" evidence="6">
    <location>
        <begin position="23"/>
        <end position="160"/>
    </location>
</feature>
<comment type="function">
    <text evidence="4">Flagellin is the subunit protein which polymerizes to form the filaments of bacterial flagella.</text>
</comment>
<name>A0A1S2CV82_AERSO</name>
<dbReference type="GeneID" id="58923807"/>
<keyword evidence="8" id="KW-0282">Flagellum</keyword>
<protein>
    <recommendedName>
        <fullName evidence="4">Flagellin</fullName>
    </recommendedName>
</protein>
<dbReference type="InterPro" id="IPR046358">
    <property type="entry name" value="Flagellin_C"/>
</dbReference>
<dbReference type="Pfam" id="PF00669">
    <property type="entry name" value="Flagellin_N"/>
    <property type="match status" value="1"/>
</dbReference>
<evidence type="ECO:0000259" key="7">
    <source>
        <dbReference type="Pfam" id="PF00700"/>
    </source>
</evidence>
<dbReference type="EMBL" id="MKFU01000014">
    <property type="protein sequence ID" value="OHY92486.1"/>
    <property type="molecule type" value="Genomic_DNA"/>
</dbReference>
<dbReference type="Gene3D" id="1.20.1330.10">
    <property type="entry name" value="f41 fragment of flagellin, N-terminal domain"/>
    <property type="match status" value="2"/>
</dbReference>
<dbReference type="Pfam" id="PF00700">
    <property type="entry name" value="Flagellin_C"/>
    <property type="match status" value="1"/>
</dbReference>
<comment type="similarity">
    <text evidence="1 4">Belongs to the bacterial flagellin family.</text>
</comment>
<keyword evidence="8" id="KW-0969">Cilium</keyword>
<evidence type="ECO:0000313" key="9">
    <source>
        <dbReference type="Proteomes" id="UP000179934"/>
    </source>
</evidence>
<dbReference type="GO" id="GO:0005198">
    <property type="term" value="F:structural molecule activity"/>
    <property type="evidence" value="ECO:0007669"/>
    <property type="project" value="UniProtKB-UniRule"/>
</dbReference>
<dbReference type="PANTHER" id="PTHR42792:SF2">
    <property type="entry name" value="FLAGELLIN"/>
    <property type="match status" value="1"/>
</dbReference>
<dbReference type="InterPro" id="IPR042187">
    <property type="entry name" value="Flagellin_C_sub2"/>
</dbReference>
<evidence type="ECO:0000256" key="4">
    <source>
        <dbReference type="RuleBase" id="RU362073"/>
    </source>
</evidence>
<evidence type="ECO:0000256" key="3">
    <source>
        <dbReference type="ARBA" id="ARBA00023143"/>
    </source>
</evidence>
<proteinExistence type="inferred from homology"/>
<dbReference type="Gene3D" id="6.10.10.10">
    <property type="entry name" value="Flagellar export chaperone, C-terminal domain"/>
    <property type="match status" value="1"/>
</dbReference>
<sequence length="522" mass="55056">MMSIVGKTILNLSCIELSMSLSIATNISALNASRHLGQSSNTLDSVYRRLSSGLRINSAADDAAGLQISNRLASEVNGTNTAIRNANDGISVINVADGALDESVNLMQRMRTLALQAGSGANTAEDRVALNAEFKQLQLEIDRIATDTRFAGQDLLTGSYKGIFSVGAYAGQNTVVTDLNAQTKNLGEMEWRARSPAGSKPGAYDIADLKLSSQPITLNGVTFDKDYSTLEAFVADINGTTFPNNQGPVQAQQLPFSVASAVDLSALPSYIDVAGHSVDLTTGIDMTGWDPVNPTPENSDLMKEVVRRINNTAQSAGLGFYVSASNNSNPASNALTMHSVQGNSLALANGTTPPPPPAPPAPPVISNSSLSALLPDVTPTTYIGQMELRSSGDMYSNIDMQGASLNALGFYQSDKKKYTVDNIDVLSDDNANRAIKTLDTGMKQLGVQRSQLGAQANALDGIVRNLANANENLSAARSRIRDADMAVESARLVSTQILQQASSSILSQANSRPNAALSLLQS</sequence>
<accession>A0A1S2CV82</accession>
<evidence type="ECO:0000256" key="2">
    <source>
        <dbReference type="ARBA" id="ARBA00022525"/>
    </source>
</evidence>
<dbReference type="PRINTS" id="PR00207">
    <property type="entry name" value="FLAGELLIN"/>
</dbReference>
<keyword evidence="2 4" id="KW-0964">Secreted</keyword>
<keyword evidence="5" id="KW-0175">Coiled coil</keyword>
<dbReference type="RefSeq" id="WP_042023212.1">
    <property type="nucleotide sequence ID" value="NZ_CDBW01000041.1"/>
</dbReference>
<feature type="coiled-coil region" evidence="5">
    <location>
        <begin position="459"/>
        <end position="486"/>
    </location>
</feature>
<dbReference type="InterPro" id="IPR001492">
    <property type="entry name" value="Flagellin"/>
</dbReference>
<dbReference type="GO" id="GO:0009288">
    <property type="term" value="C:bacterial-type flagellum"/>
    <property type="evidence" value="ECO:0007669"/>
    <property type="project" value="UniProtKB-SubCell"/>
</dbReference>